<feature type="region of interest" description="Disordered" evidence="1">
    <location>
        <begin position="14"/>
        <end position="88"/>
    </location>
</feature>
<dbReference type="Proteomes" id="UP000238823">
    <property type="component" value="Unassembled WGS sequence"/>
</dbReference>
<accession>A0A2S9YSB4</accession>
<dbReference type="OrthoDB" id="9825010at2"/>
<organism evidence="3 4">
    <name type="scientific">Enhygromyxa salina</name>
    <dbReference type="NCBI Taxonomy" id="215803"/>
    <lineage>
        <taxon>Bacteria</taxon>
        <taxon>Pseudomonadati</taxon>
        <taxon>Myxococcota</taxon>
        <taxon>Polyangia</taxon>
        <taxon>Nannocystales</taxon>
        <taxon>Nannocystaceae</taxon>
        <taxon>Enhygromyxa</taxon>
    </lineage>
</organism>
<name>A0A2S9YSB4_9BACT</name>
<evidence type="ECO:0000313" key="3">
    <source>
        <dbReference type="EMBL" id="PRQ07995.1"/>
    </source>
</evidence>
<keyword evidence="2" id="KW-0732">Signal</keyword>
<feature type="compositionally biased region" description="Low complexity" evidence="1">
    <location>
        <begin position="14"/>
        <end position="36"/>
    </location>
</feature>
<evidence type="ECO:0000256" key="2">
    <source>
        <dbReference type="SAM" id="SignalP"/>
    </source>
</evidence>
<feature type="chain" id="PRO_5015481635" description="Transporter" evidence="2">
    <location>
        <begin position="19"/>
        <end position="313"/>
    </location>
</feature>
<dbReference type="EMBL" id="PVNL01000046">
    <property type="protein sequence ID" value="PRQ07995.1"/>
    <property type="molecule type" value="Genomic_DNA"/>
</dbReference>
<gene>
    <name evidence="3" type="ORF">ENSA7_22790</name>
</gene>
<feature type="signal peptide" evidence="2">
    <location>
        <begin position="1"/>
        <end position="18"/>
    </location>
</feature>
<proteinExistence type="predicted"/>
<evidence type="ECO:0008006" key="5">
    <source>
        <dbReference type="Google" id="ProtNLM"/>
    </source>
</evidence>
<protein>
    <recommendedName>
        <fullName evidence="5">Transporter</fullName>
    </recommendedName>
</protein>
<comment type="caution">
    <text evidence="3">The sequence shown here is derived from an EMBL/GenBank/DDBJ whole genome shotgun (WGS) entry which is preliminary data.</text>
</comment>
<reference evidence="3 4" key="1">
    <citation type="submission" date="2018-03" db="EMBL/GenBank/DDBJ databases">
        <title>Draft Genome Sequences of the Obligatory Marine Myxobacteria Enhygromyxa salina SWB007.</title>
        <authorList>
            <person name="Poehlein A."/>
            <person name="Moghaddam J.A."/>
            <person name="Harms H."/>
            <person name="Alanjari M."/>
            <person name="Koenig G.M."/>
            <person name="Daniel R."/>
            <person name="Schaeberle T.F."/>
        </authorList>
    </citation>
    <scope>NUCLEOTIDE SEQUENCE [LARGE SCALE GENOMIC DNA]</scope>
    <source>
        <strain evidence="3 4">SWB007</strain>
    </source>
</reference>
<dbReference type="RefSeq" id="WP_106089305.1">
    <property type="nucleotide sequence ID" value="NZ_PVNL01000046.1"/>
</dbReference>
<evidence type="ECO:0000256" key="1">
    <source>
        <dbReference type="SAM" id="MobiDB-lite"/>
    </source>
</evidence>
<dbReference type="AlphaFoldDB" id="A0A2S9YSB4"/>
<evidence type="ECO:0000313" key="4">
    <source>
        <dbReference type="Proteomes" id="UP000238823"/>
    </source>
</evidence>
<sequence length="313" mass="33523">MIGWLLPLWLSLAPPADATPADATPSDAAPADAPEPLDQPEPPTSVEPAAEPAAEPPDEPPDEPAVSATVTPVEGPSGPPYYTEADIDRLRERYGVPPDPRVEPRKPKWRCLIPDPSCGFGVELVATTAYAYRARQGNISVNGAFFDWNSARVAYDLWLNFPAHVQTLGSYKFTRLSLGPKVAIVASDNQDLWGNMGVALRYWFGTGKWSPALEFSSALSFKLVGEDNDITSTRRSPVGITADIGLNIGGWGAIIVGGQYDSPLAREEIPEKFRVSAGGQVFVGFRGNILWGVPAAAAVGTHIAIQRALPNQP</sequence>